<protein>
    <submittedName>
        <fullName evidence="1">Uncharacterized protein</fullName>
    </submittedName>
</protein>
<evidence type="ECO:0000313" key="2">
    <source>
        <dbReference type="Proteomes" id="UP001500908"/>
    </source>
</evidence>
<accession>A0ABP7FQ20</accession>
<proteinExistence type="predicted"/>
<reference evidence="2" key="1">
    <citation type="journal article" date="2019" name="Int. J. Syst. Evol. Microbiol.">
        <title>The Global Catalogue of Microorganisms (GCM) 10K type strain sequencing project: providing services to taxonomists for standard genome sequencing and annotation.</title>
        <authorList>
            <consortium name="The Broad Institute Genomics Platform"/>
            <consortium name="The Broad Institute Genome Sequencing Center for Infectious Disease"/>
            <person name="Wu L."/>
            <person name="Ma J."/>
        </authorList>
    </citation>
    <scope>NUCLEOTIDE SEQUENCE [LARGE SCALE GENOMIC DNA]</scope>
    <source>
        <strain evidence="2">JCM 17137</strain>
    </source>
</reference>
<dbReference type="RefSeq" id="WP_344971220.1">
    <property type="nucleotide sequence ID" value="NZ_BAABDD010000010.1"/>
</dbReference>
<gene>
    <name evidence="1" type="ORF">GCM10022402_25260</name>
</gene>
<dbReference type="Proteomes" id="UP001500908">
    <property type="component" value="Unassembled WGS sequence"/>
</dbReference>
<evidence type="ECO:0000313" key="1">
    <source>
        <dbReference type="EMBL" id="GAA3744574.1"/>
    </source>
</evidence>
<comment type="caution">
    <text evidence="1">The sequence shown here is derived from an EMBL/GenBank/DDBJ whole genome shotgun (WGS) entry which is preliminary data.</text>
</comment>
<organism evidence="1 2">
    <name type="scientific">Salinactinospora qingdaonensis</name>
    <dbReference type="NCBI Taxonomy" id="702744"/>
    <lineage>
        <taxon>Bacteria</taxon>
        <taxon>Bacillati</taxon>
        <taxon>Actinomycetota</taxon>
        <taxon>Actinomycetes</taxon>
        <taxon>Streptosporangiales</taxon>
        <taxon>Nocardiopsidaceae</taxon>
        <taxon>Salinactinospora</taxon>
    </lineage>
</organism>
<name>A0ABP7FQ20_9ACTN</name>
<sequence length="184" mass="20634">MSTRGAIAVLTGDSWQGRYHHFASYPAGLGRTLFRLYHQTFGRDHAAMATTLVEQHPAGWSTIINPAGPHPFTVPDFDHSGFAEPDSSDHARFPACYCHGSRNDSAQLLVCRCPGNTEGCLPLWIEWVYVLTPTGMQVLTSHHPDSDREAAHRLVAWVPWQQEEPYWQHLHQRVDTARIPALGT</sequence>
<dbReference type="EMBL" id="BAABDD010000010">
    <property type="protein sequence ID" value="GAA3744574.1"/>
    <property type="molecule type" value="Genomic_DNA"/>
</dbReference>
<keyword evidence="2" id="KW-1185">Reference proteome</keyword>